<sequence length="192" mass="21260">MQKEELYARLAEYKKIASVKHVKYIEKALEHKLGGVFLLTGNIGALKRYVDFYKKQQQLVFLHLEKIGGLQLDREGLEFIAKYVKPTGIISTKGTIIKHAKKHNLLTIQRLFLIDSDALDNGLASLEETKPDAIEIMPGIIPQMIAKVKNRTSIPIITGGLLETREQMQAAIANGAIAVSAGNPNLWGAELS</sequence>
<proteinExistence type="predicted"/>
<dbReference type="Proteomes" id="UP001057291">
    <property type="component" value="Unassembled WGS sequence"/>
</dbReference>
<comment type="function">
    <text evidence="1">Regulates expression of the glpD operon. In the presence of glycerol 3-phosphate (G3P) causes antitermination of transcription of glpD at the inverted repeat of the leader region to enhance its transcription. Binds and stabilizes glpD leader mRNA.</text>
</comment>
<name>A0AAV4LJS0_9BACL</name>
<keyword evidence="1" id="KW-0319">Glycerol metabolism</keyword>
<dbReference type="AlphaFoldDB" id="A0AAV4LJS0"/>
<keyword evidence="1" id="KW-0694">RNA-binding</keyword>
<organism evidence="2 3">
    <name type="scientific">Collibacillus ludicampi</name>
    <dbReference type="NCBI Taxonomy" id="2771369"/>
    <lineage>
        <taxon>Bacteria</taxon>
        <taxon>Bacillati</taxon>
        <taxon>Bacillota</taxon>
        <taxon>Bacilli</taxon>
        <taxon>Bacillales</taxon>
        <taxon>Alicyclobacillaceae</taxon>
        <taxon>Collibacillus</taxon>
    </lineage>
</organism>
<dbReference type="GO" id="GO:0006071">
    <property type="term" value="P:glycerol metabolic process"/>
    <property type="evidence" value="ECO:0007669"/>
    <property type="project" value="UniProtKB-UniRule"/>
</dbReference>
<dbReference type="GO" id="GO:0001072">
    <property type="term" value="F:transcription antitermination factor activity, RNA binding"/>
    <property type="evidence" value="ECO:0007669"/>
    <property type="project" value="TreeGrafter"/>
</dbReference>
<dbReference type="Gene3D" id="3.20.20.70">
    <property type="entry name" value="Aldolase class I"/>
    <property type="match status" value="1"/>
</dbReference>
<protein>
    <recommendedName>
        <fullName evidence="1">Glycerol uptake operon antiterminator regulatory protein</fullName>
    </recommendedName>
</protein>
<keyword evidence="1" id="KW-0804">Transcription</keyword>
<dbReference type="Pfam" id="PF04309">
    <property type="entry name" value="G3P_antiterm"/>
    <property type="match status" value="1"/>
</dbReference>
<dbReference type="PANTHER" id="PTHR35787:SF1">
    <property type="entry name" value="GLYCEROL UPTAKE OPERON ANTITERMINATOR REGULATORY PROTEIN"/>
    <property type="match status" value="1"/>
</dbReference>
<dbReference type="GO" id="GO:0045893">
    <property type="term" value="P:positive regulation of DNA-templated transcription"/>
    <property type="evidence" value="ECO:0007669"/>
    <property type="project" value="TreeGrafter"/>
</dbReference>
<dbReference type="GO" id="GO:0003723">
    <property type="term" value="F:RNA binding"/>
    <property type="evidence" value="ECO:0007669"/>
    <property type="project" value="UniProtKB-KW"/>
</dbReference>
<dbReference type="InterPro" id="IPR013785">
    <property type="entry name" value="Aldolase_TIM"/>
</dbReference>
<dbReference type="RefSeq" id="WP_282201002.1">
    <property type="nucleotide sequence ID" value="NZ_BOQE01000001.1"/>
</dbReference>
<evidence type="ECO:0000313" key="2">
    <source>
        <dbReference type="EMBL" id="GIM48092.1"/>
    </source>
</evidence>
<gene>
    <name evidence="2" type="ORF">DNHGIG_36410</name>
</gene>
<accession>A0AAV4LJS0</accession>
<keyword evidence="1" id="KW-0805">Transcription regulation</keyword>
<dbReference type="PIRSF" id="PIRSF016897">
    <property type="entry name" value="GlpP"/>
    <property type="match status" value="1"/>
</dbReference>
<keyword evidence="3" id="KW-1185">Reference proteome</keyword>
<evidence type="ECO:0000313" key="3">
    <source>
        <dbReference type="Proteomes" id="UP001057291"/>
    </source>
</evidence>
<dbReference type="InterPro" id="IPR006699">
    <property type="entry name" value="GlpP"/>
</dbReference>
<dbReference type="PANTHER" id="PTHR35787">
    <property type="entry name" value="GLYCEROL UPTAKE OPERON ANTITERMINATOR REGULATORY PROTEIN"/>
    <property type="match status" value="1"/>
</dbReference>
<dbReference type="SUPFAM" id="SSF110391">
    <property type="entry name" value="GlpP-like"/>
    <property type="match status" value="1"/>
</dbReference>
<evidence type="ECO:0000256" key="1">
    <source>
        <dbReference type="PIRNR" id="PIRNR016897"/>
    </source>
</evidence>
<dbReference type="EMBL" id="BOQE01000001">
    <property type="protein sequence ID" value="GIM48092.1"/>
    <property type="molecule type" value="Genomic_DNA"/>
</dbReference>
<reference evidence="2" key="1">
    <citation type="journal article" date="2023" name="Int. J. Syst. Evol. Microbiol.">
        <title>Collibacillus ludicampi gen. nov., sp. nov., a new soil bacterium of the family Alicyclobacillaceae.</title>
        <authorList>
            <person name="Jojima T."/>
            <person name="Ioku Y."/>
            <person name="Fukuta Y."/>
            <person name="Shirasaka N."/>
            <person name="Matsumura Y."/>
            <person name="Mori M."/>
        </authorList>
    </citation>
    <scope>NUCLEOTIDE SEQUENCE</scope>
    <source>
        <strain evidence="2">TP075</strain>
    </source>
</reference>
<comment type="caution">
    <text evidence="2">The sequence shown here is derived from an EMBL/GenBank/DDBJ whole genome shotgun (WGS) entry which is preliminary data.</text>
</comment>